<evidence type="ECO:0000313" key="3">
    <source>
        <dbReference type="Proteomes" id="UP000298097"/>
    </source>
</evidence>
<protein>
    <submittedName>
        <fullName evidence="2">Phage portal protein</fullName>
    </submittedName>
</protein>
<dbReference type="RefSeq" id="WP_135775968.1">
    <property type="nucleotide sequence ID" value="NZ_RQEY01000024.1"/>
</dbReference>
<dbReference type="OrthoDB" id="9917721at2"/>
<dbReference type="Proteomes" id="UP000298097">
    <property type="component" value="Unassembled WGS sequence"/>
</dbReference>
<proteinExistence type="predicted"/>
<name>A0A4R9GWZ0_9LEPT</name>
<evidence type="ECO:0000256" key="1">
    <source>
        <dbReference type="SAM" id="MobiDB-lite"/>
    </source>
</evidence>
<feature type="region of interest" description="Disordered" evidence="1">
    <location>
        <begin position="507"/>
        <end position="534"/>
    </location>
</feature>
<sequence length="547" mass="62333">MAQKNPYSIEESLRIGNADPITQGQGWAVYSPEAFVNRSARDKHGTLRNAKVKVLNNWFSLDPWQCLEIFKLNHNVFSLVTQRSQILAGLDRKVVPSRSIEDEIADDLKALKWRYDQIDDADINLYSKARKEKYYLEIWRYLGSFELKQDLSNFTGCLRMWSKFQKKEMGISCAQIEDWMQVTKKFEIVDEGVYREANVQGFNEYVLQWAQDMLIHGRAATQNPNDFFDGLWVLPGGSVFPVPGIKAGMPEFYIQLMYGMSGYGMQEPQFFLPTDLAMSFYMPNSAVVYGMKPLDAVVQQISENFNFATFMAEHANQEKPPQYVIFVVDSNMQLPTGEQMNDFTKVDPRDLERQEQILNEKQKDKAVRMLKQKGNDAKLFDLSKENTIADHAAREDKIEKIIGRVFGATPNELGVTDTGGMIAKAGAESQRELYNLQSIKPLATALEKLFTFEIFPNRFGKMTDNGGRPILWELRHMSTDSDSEKFAKAKEARDSLSVSANEIRETILGMDPTSNPADDELPTSNASPSTDDLMNSIKELKELRKKL</sequence>
<comment type="caution">
    <text evidence="2">The sequence shown here is derived from an EMBL/GenBank/DDBJ whole genome shotgun (WGS) entry which is preliminary data.</text>
</comment>
<gene>
    <name evidence="2" type="ORF">EHO65_18165</name>
</gene>
<accession>A0A4R9GWZ0</accession>
<dbReference type="EMBL" id="RQEY01000024">
    <property type="protein sequence ID" value="TGK36231.1"/>
    <property type="molecule type" value="Genomic_DNA"/>
</dbReference>
<feature type="compositionally biased region" description="Polar residues" evidence="1">
    <location>
        <begin position="512"/>
        <end position="533"/>
    </location>
</feature>
<organism evidence="2 3">
    <name type="scientific">Leptospira andrefontaineae</name>
    <dbReference type="NCBI Taxonomy" id="2484976"/>
    <lineage>
        <taxon>Bacteria</taxon>
        <taxon>Pseudomonadati</taxon>
        <taxon>Spirochaetota</taxon>
        <taxon>Spirochaetia</taxon>
        <taxon>Leptospirales</taxon>
        <taxon>Leptospiraceae</taxon>
        <taxon>Leptospira</taxon>
    </lineage>
</organism>
<reference evidence="2" key="1">
    <citation type="journal article" date="2019" name="PLoS Negl. Trop. Dis.">
        <title>Revisiting the worldwide diversity of Leptospira species in the environment.</title>
        <authorList>
            <person name="Vincent A.T."/>
            <person name="Schiettekatte O."/>
            <person name="Bourhy P."/>
            <person name="Veyrier F.J."/>
            <person name="Picardeau M."/>
        </authorList>
    </citation>
    <scope>NUCLEOTIDE SEQUENCE [LARGE SCALE GENOMIC DNA]</scope>
    <source>
        <strain evidence="2">201800301</strain>
    </source>
</reference>
<keyword evidence="3" id="KW-1185">Reference proteome</keyword>
<dbReference type="AlphaFoldDB" id="A0A4R9GWZ0"/>
<evidence type="ECO:0000313" key="2">
    <source>
        <dbReference type="EMBL" id="TGK36231.1"/>
    </source>
</evidence>